<organism evidence="1 2">
    <name type="scientific">Papio anubis</name>
    <name type="common">Olive baboon</name>
    <dbReference type="NCBI Taxonomy" id="9555"/>
    <lineage>
        <taxon>Eukaryota</taxon>
        <taxon>Metazoa</taxon>
        <taxon>Chordata</taxon>
        <taxon>Craniata</taxon>
        <taxon>Vertebrata</taxon>
        <taxon>Euteleostomi</taxon>
        <taxon>Mammalia</taxon>
        <taxon>Eutheria</taxon>
        <taxon>Euarchontoglires</taxon>
        <taxon>Primates</taxon>
        <taxon>Haplorrhini</taxon>
        <taxon>Catarrhini</taxon>
        <taxon>Cercopithecidae</taxon>
        <taxon>Cercopithecinae</taxon>
        <taxon>Papio</taxon>
    </lineage>
</organism>
<reference evidence="1" key="3">
    <citation type="submission" date="2025-09" db="UniProtKB">
        <authorList>
            <consortium name="Ensembl"/>
        </authorList>
    </citation>
    <scope>IDENTIFICATION</scope>
</reference>
<sequence>KKYLKFVLRQVLTLSPRLEYSGAILAHYSLDWAQASLATPASRVARTDYRRSLPHLTHFCIFCEDGVLPCCPSWSQTPELKQSARLGLPKCWDYRSEPLHPAALILIAPSTELTPPVASPWKDKYD</sequence>
<evidence type="ECO:0000313" key="2">
    <source>
        <dbReference type="Proteomes" id="UP000028761"/>
    </source>
</evidence>
<keyword evidence="2" id="KW-1185">Reference proteome</keyword>
<dbReference type="GeneTree" id="ENSGT01150000287033"/>
<accession>A0A8I5N4I4</accession>
<dbReference type="Ensembl" id="ENSPANT00000067664.1">
    <property type="protein sequence ID" value="ENSPANP00000054876.1"/>
    <property type="gene ID" value="ENSPANG00000047078.1"/>
</dbReference>
<dbReference type="AlphaFoldDB" id="A0A8I5N4I4"/>
<reference evidence="1 2" key="1">
    <citation type="submission" date="2012-03" db="EMBL/GenBank/DDBJ databases">
        <title>Whole Genome Assembly of Papio anubis.</title>
        <authorList>
            <person name="Liu Y.L."/>
            <person name="Abraham K.A."/>
            <person name="Akbar H.A."/>
            <person name="Ali S.A."/>
            <person name="Anosike U.A."/>
            <person name="Aqrawi P.A."/>
            <person name="Arias F.A."/>
            <person name="Attaway T.A."/>
            <person name="Awwad R.A."/>
            <person name="Babu C.B."/>
            <person name="Bandaranaike D.B."/>
            <person name="Battles P.B."/>
            <person name="Bell A.B."/>
            <person name="Beltran B.B."/>
            <person name="Berhane-Mersha D.B."/>
            <person name="Bess C.B."/>
            <person name="Bickham C.B."/>
            <person name="Bolden T.B."/>
            <person name="Carter K.C."/>
            <person name="Chau D.C."/>
            <person name="Chavez A.C."/>
            <person name="Clerc-Blankenburg K.C."/>
            <person name="Coyle M.C."/>
            <person name="Dao M.D."/>
            <person name="Davila M.L.D."/>
            <person name="Davy-Carroll L.D."/>
            <person name="Denson S.D."/>
            <person name="Dinh H.D."/>
            <person name="Fernandez S.F."/>
            <person name="Fernando P.F."/>
            <person name="Forbes L.F."/>
            <person name="Francis C.F."/>
            <person name="Francisco L.F."/>
            <person name="Fu Q.F."/>
            <person name="Garcia-Iii R.G."/>
            <person name="Garrett T.G."/>
            <person name="Gross S.G."/>
            <person name="Gubbala S.G."/>
            <person name="Hirani K.H."/>
            <person name="Hogues M.H."/>
            <person name="Hollins B.H."/>
            <person name="Jackson L.J."/>
            <person name="Javaid M.J."/>
            <person name="Jhangiani S.J."/>
            <person name="Johnson A.J."/>
            <person name="Johnson B.J."/>
            <person name="Jones J.J."/>
            <person name="Joshi V.J."/>
            <person name="Kalu J.K."/>
            <person name="Khan N.K."/>
            <person name="Korchina V.K."/>
            <person name="Kovar C.K."/>
            <person name="Lago L.L."/>
            <person name="Lara F.L."/>
            <person name="Le T.-K.L."/>
            <person name="Lee S.L."/>
            <person name="Legall-Iii F.L."/>
            <person name="Lemon S.L."/>
            <person name="Liu J.L."/>
            <person name="Liu Y.-S.L."/>
            <person name="Liyanage D.L."/>
            <person name="Lopez J.L."/>
            <person name="Lorensuhewa L.L."/>
            <person name="Mata R.M."/>
            <person name="Mathew T.M."/>
            <person name="Mercado C.M."/>
            <person name="Mercado I.M."/>
            <person name="Morales K.M."/>
            <person name="Morgan M.M."/>
            <person name="Munidasa M.M."/>
            <person name="Ngo D.N."/>
            <person name="Nguyen L.N."/>
            <person name="Nguyen T.N."/>
            <person name="Nguyen N.N."/>
            <person name="Obregon M.O."/>
            <person name="Okwuonu G.O."/>
            <person name="Ongeri F.O."/>
            <person name="Onwere C.O."/>
            <person name="Osifeso I.O."/>
            <person name="Parra A.P."/>
            <person name="Patil S.P."/>
            <person name="Perez A.P."/>
            <person name="Perez Y.P."/>
            <person name="Pham C.P."/>
            <person name="Pu L.-L.P."/>
            <person name="Puazo M.P."/>
            <person name="Quiroz J.Q."/>
            <person name="Rouhana J.R."/>
            <person name="Ruiz M.R."/>
            <person name="Ruiz S.-J.R."/>
            <person name="Saada N.S."/>
            <person name="Santibanez J.S."/>
            <person name="Scheel M.S."/>
            <person name="Schneider B.S."/>
            <person name="Simmons D.S."/>
            <person name="Sisson I.S."/>
            <person name="Tang L.-Y.T."/>
            <person name="Thornton R.T."/>
            <person name="Tisius J.T."/>
            <person name="Toledanes G.T."/>
            <person name="Trejos Z.T."/>
            <person name="Usmani K.U."/>
            <person name="Varghese R.V."/>
            <person name="Vattathil S.V."/>
            <person name="Vee V.V."/>
            <person name="Walker D.W."/>
            <person name="Weissenberger G.W."/>
            <person name="White C.W."/>
            <person name="Williams A.W."/>
            <person name="Woodworth J.W."/>
            <person name="Wright R.W."/>
            <person name="Zhu Y.Z."/>
            <person name="Han Y.H."/>
            <person name="Newsham I.N."/>
            <person name="Nazareth L.N."/>
            <person name="Worley K.W."/>
            <person name="Muzny D.M."/>
            <person name="Rogers J.R."/>
            <person name="Gibbs R.G."/>
        </authorList>
    </citation>
    <scope>NUCLEOTIDE SEQUENCE [LARGE SCALE GENOMIC DNA]</scope>
</reference>
<reference evidence="1" key="2">
    <citation type="submission" date="2025-08" db="UniProtKB">
        <authorList>
            <consortium name="Ensembl"/>
        </authorList>
    </citation>
    <scope>IDENTIFICATION</scope>
</reference>
<name>A0A8I5N4I4_PAPAN</name>
<evidence type="ECO:0000313" key="1">
    <source>
        <dbReference type="Ensembl" id="ENSPANP00000054876.1"/>
    </source>
</evidence>
<dbReference type="Proteomes" id="UP000028761">
    <property type="component" value="Chromosome 5"/>
</dbReference>
<protein>
    <submittedName>
        <fullName evidence="1">Uncharacterized protein</fullName>
    </submittedName>
</protein>
<proteinExistence type="predicted"/>